<evidence type="ECO:0000313" key="3">
    <source>
        <dbReference type="Proteomes" id="UP000215126"/>
    </source>
</evidence>
<accession>A0A239SE25</accession>
<gene>
    <name evidence="2" type="ORF">SAMEA4530655_01502</name>
</gene>
<dbReference type="Proteomes" id="UP000215126">
    <property type="component" value="Chromosome 1"/>
</dbReference>
<keyword evidence="3" id="KW-1185">Reference proteome</keyword>
<feature type="compositionally biased region" description="Basic and acidic residues" evidence="1">
    <location>
        <begin position="112"/>
        <end position="123"/>
    </location>
</feature>
<feature type="region of interest" description="Disordered" evidence="1">
    <location>
        <begin position="91"/>
        <end position="123"/>
    </location>
</feature>
<dbReference type="AlphaFoldDB" id="A0A239SE25"/>
<evidence type="ECO:0000313" key="2">
    <source>
        <dbReference type="EMBL" id="SNU83482.1"/>
    </source>
</evidence>
<evidence type="ECO:0000256" key="1">
    <source>
        <dbReference type="SAM" id="MobiDB-lite"/>
    </source>
</evidence>
<dbReference type="EMBL" id="LT906435">
    <property type="protein sequence ID" value="SNU83482.1"/>
    <property type="molecule type" value="Genomic_DNA"/>
</dbReference>
<reference evidence="2 3" key="1">
    <citation type="submission" date="2017-06" db="EMBL/GenBank/DDBJ databases">
        <authorList>
            <consortium name="Pathogen Informatics"/>
        </authorList>
    </citation>
    <scope>NUCLEOTIDE SEQUENCE [LARGE SCALE GENOMIC DNA]</scope>
    <source>
        <strain evidence="2 3">NCTC13161</strain>
    </source>
</reference>
<sequence length="123" mass="13366">MDALKWQRWHSFFTELVMRRCVAAAVYGALSGRERVDARVECDADRAHPPGSRSLRQGFAVGAHLLAPIRRVGSDIRLAHVLSLIAPTTMLSDEAPTPAPHDARPGGMTPREGARVAEDAEDA</sequence>
<proteinExistence type="predicted"/>
<protein>
    <submittedName>
        <fullName evidence="2">Uncharacterized protein</fullName>
    </submittedName>
</protein>
<name>A0A239SE25_9BURK</name>
<organism evidence="2 3">
    <name type="scientific">Pandoraea sputorum</name>
    <dbReference type="NCBI Taxonomy" id="93222"/>
    <lineage>
        <taxon>Bacteria</taxon>
        <taxon>Pseudomonadati</taxon>
        <taxon>Pseudomonadota</taxon>
        <taxon>Betaproteobacteria</taxon>
        <taxon>Burkholderiales</taxon>
        <taxon>Burkholderiaceae</taxon>
        <taxon>Pandoraea</taxon>
    </lineage>
</organism>